<dbReference type="PANTHER" id="PTHR21198:SF7">
    <property type="entry name" value="ASPARTATE-GLUTAMATE RACEMASE FAMILY"/>
    <property type="match status" value="1"/>
</dbReference>
<dbReference type="PROSITE" id="PS00924">
    <property type="entry name" value="ASP_GLU_RACEMASE_2"/>
    <property type="match status" value="1"/>
</dbReference>
<dbReference type="AlphaFoldDB" id="A0A4P6M6Y2"/>
<protein>
    <submittedName>
        <fullName evidence="3">Putative amino-acid racemase</fullName>
        <ecNumber evidence="3">5.1.1.-</ecNumber>
    </submittedName>
</protein>
<gene>
    <name evidence="3" type="primary">racX</name>
    <name evidence="3" type="ORF">PMF13cell1_04850</name>
</gene>
<organism evidence="3 4">
    <name type="scientific">Blautia producta</name>
    <dbReference type="NCBI Taxonomy" id="33035"/>
    <lineage>
        <taxon>Bacteria</taxon>
        <taxon>Bacillati</taxon>
        <taxon>Bacillota</taxon>
        <taxon>Clostridia</taxon>
        <taxon>Lachnospirales</taxon>
        <taxon>Lachnospiraceae</taxon>
        <taxon>Blautia</taxon>
    </lineage>
</organism>
<dbReference type="RefSeq" id="WP_130182416.1">
    <property type="nucleotide sequence ID" value="NZ_CP035945.1"/>
</dbReference>
<comment type="similarity">
    <text evidence="1">Belongs to the aspartate/glutamate racemases family.</text>
</comment>
<dbReference type="InterPro" id="IPR004380">
    <property type="entry name" value="Asp_race"/>
</dbReference>
<dbReference type="SUPFAM" id="SSF53681">
    <property type="entry name" value="Aspartate/glutamate racemase"/>
    <property type="match status" value="2"/>
</dbReference>
<dbReference type="EMBL" id="CP035945">
    <property type="protein sequence ID" value="QBE99277.1"/>
    <property type="molecule type" value="Genomic_DNA"/>
</dbReference>
<evidence type="ECO:0000313" key="4">
    <source>
        <dbReference type="Proteomes" id="UP000289794"/>
    </source>
</evidence>
<dbReference type="NCBIfam" id="TIGR00035">
    <property type="entry name" value="asp_race"/>
    <property type="match status" value="1"/>
</dbReference>
<accession>A0A4P6M6Y2</accession>
<proteinExistence type="inferred from homology"/>
<evidence type="ECO:0000313" key="3">
    <source>
        <dbReference type="EMBL" id="QBE99277.1"/>
    </source>
</evidence>
<dbReference type="InterPro" id="IPR033134">
    <property type="entry name" value="Asp/Glu_racemase_AS_2"/>
</dbReference>
<name>A0A4P6M6Y2_9FIRM</name>
<dbReference type="Proteomes" id="UP000289794">
    <property type="component" value="Chromosome"/>
</dbReference>
<reference evidence="3 4" key="1">
    <citation type="submission" date="2019-01" db="EMBL/GenBank/DDBJ databases">
        <title>PMF-metabolizing Aryl O-demethylase.</title>
        <authorList>
            <person name="Kim M."/>
        </authorList>
    </citation>
    <scope>NUCLEOTIDE SEQUENCE [LARGE SCALE GENOMIC DNA]</scope>
    <source>
        <strain evidence="3 4">PMF1</strain>
    </source>
</reference>
<evidence type="ECO:0000256" key="2">
    <source>
        <dbReference type="ARBA" id="ARBA00023235"/>
    </source>
</evidence>
<dbReference type="Pfam" id="PF01177">
    <property type="entry name" value="Asp_Glu_race"/>
    <property type="match status" value="1"/>
</dbReference>
<evidence type="ECO:0000256" key="1">
    <source>
        <dbReference type="ARBA" id="ARBA00007847"/>
    </source>
</evidence>
<dbReference type="InterPro" id="IPR001920">
    <property type="entry name" value="Asp/Glu_race"/>
</dbReference>
<sequence length="231" mass="26239">MRKLGILGGMGPESTLLYYKEIASGFKKRDKNEYFPALTIETVNMYEMLDFCKTQQYEDLSNYLLQGIHNLEKAGADFAVLASNTPHVVFDILEKRANIPLLSIVEPSCRAVKAAGIKKTAWLGTGFTMEQPYFKKLFVENGIQVVVPHEKERMFIDRVIAKELEFGIVKEDSKREIDSIIKRLIAEDGIEAVIMGCTELPLMYSGEVLPVPVFDTLKYHIQGILDYMFEI</sequence>
<dbReference type="Gene3D" id="3.40.50.1860">
    <property type="match status" value="2"/>
</dbReference>
<dbReference type="PANTHER" id="PTHR21198">
    <property type="entry name" value="GLUTAMATE RACEMASE"/>
    <property type="match status" value="1"/>
</dbReference>
<dbReference type="GO" id="GO:0047661">
    <property type="term" value="F:amino-acid racemase activity"/>
    <property type="evidence" value="ECO:0007669"/>
    <property type="project" value="InterPro"/>
</dbReference>
<dbReference type="KEGG" id="bpro:PMF13cell1_04850"/>
<dbReference type="EC" id="5.1.1.-" evidence="3"/>
<dbReference type="InterPro" id="IPR015942">
    <property type="entry name" value="Asp/Glu/hydantoin_racemase"/>
</dbReference>
<keyword evidence="2 3" id="KW-0413">Isomerase</keyword>